<dbReference type="PANTHER" id="PTHR21461">
    <property type="entry name" value="GLYCOSYLTRANSFERASE FAMILY 92 PROTEIN"/>
    <property type="match status" value="1"/>
</dbReference>
<reference evidence="8" key="1">
    <citation type="submission" date="2022-08" db="EMBL/GenBank/DDBJ databases">
        <title>Nisaea acidiphila sp. nov., isolated from a marine algal debris and emended description of the genus Nisaea Urios et al. 2008.</title>
        <authorList>
            <person name="Kwon K."/>
        </authorList>
    </citation>
    <scope>NUCLEOTIDE SEQUENCE</scope>
    <source>
        <strain evidence="8">MEBiC11861</strain>
    </source>
</reference>
<organism evidence="8 9">
    <name type="scientific">Nisaea acidiphila</name>
    <dbReference type="NCBI Taxonomy" id="1862145"/>
    <lineage>
        <taxon>Bacteria</taxon>
        <taxon>Pseudomonadati</taxon>
        <taxon>Pseudomonadota</taxon>
        <taxon>Alphaproteobacteria</taxon>
        <taxon>Rhodospirillales</taxon>
        <taxon>Thalassobaculaceae</taxon>
        <taxon>Nisaea</taxon>
    </lineage>
</organism>
<evidence type="ECO:0000256" key="2">
    <source>
        <dbReference type="ARBA" id="ARBA00022676"/>
    </source>
</evidence>
<keyword evidence="5" id="KW-1133">Transmembrane helix</keyword>
<feature type="region of interest" description="Disordered" evidence="7">
    <location>
        <begin position="291"/>
        <end position="313"/>
    </location>
</feature>
<evidence type="ECO:0000313" key="9">
    <source>
        <dbReference type="Proteomes" id="UP001060336"/>
    </source>
</evidence>
<dbReference type="InterPro" id="IPR008166">
    <property type="entry name" value="Glyco_transf_92"/>
</dbReference>
<sequence>MSQHYFTICAIFRDEARHLAEWMTFYELQGVDHFFLYDDQSVDDSKAAIQPWRDRGMVTYLRVGGGLRRQAGAYQHCLKNHKTKARWIGFFDLDEFAFSLDGKPLRDFLAANENIPGLGLNWAMYGSSGFETQPTSLVTTSYQLRAPIKYKISDPELLIPGKPRTELSSYLHPGAHIKSIVNTAEVEAYVSPHSFSYRNGAHAVDATSRPIRDTPFNAFTEEPLAGPMRVNHYWSRSLGEFSAKLETPRADSDTLRYKEMARFKEVHMSMEYDPAILPAAHAVAERLGRPYAPGTEEDWMERLQSENDRRSRA</sequence>
<dbReference type="KEGG" id="naci:NUH88_06175"/>
<dbReference type="PANTHER" id="PTHR21461:SF69">
    <property type="entry name" value="GLYCOSYLTRANSFERASE FAMILY 92 PROTEIN"/>
    <property type="match status" value="1"/>
</dbReference>
<proteinExistence type="predicted"/>
<dbReference type="GO" id="GO:0005737">
    <property type="term" value="C:cytoplasm"/>
    <property type="evidence" value="ECO:0007669"/>
    <property type="project" value="TreeGrafter"/>
</dbReference>
<evidence type="ECO:0000256" key="5">
    <source>
        <dbReference type="ARBA" id="ARBA00022989"/>
    </source>
</evidence>
<evidence type="ECO:0000256" key="7">
    <source>
        <dbReference type="SAM" id="MobiDB-lite"/>
    </source>
</evidence>
<keyword evidence="2" id="KW-0328">Glycosyltransferase</keyword>
<accession>A0A9J7AYC8</accession>
<evidence type="ECO:0000256" key="6">
    <source>
        <dbReference type="ARBA" id="ARBA00023136"/>
    </source>
</evidence>
<evidence type="ECO:0000313" key="8">
    <source>
        <dbReference type="EMBL" id="UUX51276.1"/>
    </source>
</evidence>
<keyword evidence="6" id="KW-0472">Membrane</keyword>
<protein>
    <submittedName>
        <fullName evidence="8">Glycosyltransferase family 92 protein</fullName>
    </submittedName>
</protein>
<dbReference type="RefSeq" id="WP_257770674.1">
    <property type="nucleotide sequence ID" value="NZ_CP102480.1"/>
</dbReference>
<keyword evidence="9" id="KW-1185">Reference proteome</keyword>
<evidence type="ECO:0000256" key="3">
    <source>
        <dbReference type="ARBA" id="ARBA00022679"/>
    </source>
</evidence>
<name>A0A9J7AYC8_9PROT</name>
<evidence type="ECO:0000256" key="4">
    <source>
        <dbReference type="ARBA" id="ARBA00022692"/>
    </source>
</evidence>
<dbReference type="AlphaFoldDB" id="A0A9J7AYC8"/>
<dbReference type="Pfam" id="PF01697">
    <property type="entry name" value="Glyco_transf_92"/>
    <property type="match status" value="1"/>
</dbReference>
<dbReference type="EMBL" id="CP102480">
    <property type="protein sequence ID" value="UUX51276.1"/>
    <property type="molecule type" value="Genomic_DNA"/>
</dbReference>
<keyword evidence="3" id="KW-0808">Transferase</keyword>
<dbReference type="GO" id="GO:0016020">
    <property type="term" value="C:membrane"/>
    <property type="evidence" value="ECO:0007669"/>
    <property type="project" value="UniProtKB-SubCell"/>
</dbReference>
<feature type="compositionally biased region" description="Basic and acidic residues" evidence="7">
    <location>
        <begin position="300"/>
        <end position="313"/>
    </location>
</feature>
<comment type="subcellular location">
    <subcellularLocation>
        <location evidence="1">Membrane</location>
        <topology evidence="1">Single-pass membrane protein</topology>
    </subcellularLocation>
</comment>
<dbReference type="GO" id="GO:0016757">
    <property type="term" value="F:glycosyltransferase activity"/>
    <property type="evidence" value="ECO:0007669"/>
    <property type="project" value="UniProtKB-KW"/>
</dbReference>
<keyword evidence="4" id="KW-0812">Transmembrane</keyword>
<dbReference type="Proteomes" id="UP001060336">
    <property type="component" value="Chromosome"/>
</dbReference>
<gene>
    <name evidence="8" type="ORF">NUH88_06175</name>
</gene>
<evidence type="ECO:0000256" key="1">
    <source>
        <dbReference type="ARBA" id="ARBA00004167"/>
    </source>
</evidence>